<dbReference type="KEGG" id="scv:A4G25_12180"/>
<keyword evidence="1" id="KW-0378">Hydrolase</keyword>
<evidence type="ECO:0000256" key="3">
    <source>
        <dbReference type="SAM" id="MobiDB-lite"/>
    </source>
</evidence>
<feature type="domain" description="Resuscitation-promoting factor core lysozyme-like" evidence="5">
    <location>
        <begin position="149"/>
        <end position="224"/>
    </location>
</feature>
<evidence type="ECO:0000256" key="4">
    <source>
        <dbReference type="SAM" id="SignalP"/>
    </source>
</evidence>
<evidence type="ECO:0000313" key="7">
    <source>
        <dbReference type="Proteomes" id="UP000595942"/>
    </source>
</evidence>
<feature type="compositionally biased region" description="Low complexity" evidence="3">
    <location>
        <begin position="91"/>
        <end position="141"/>
    </location>
</feature>
<proteinExistence type="predicted"/>
<dbReference type="Pfam" id="PF06737">
    <property type="entry name" value="Transglycosylas"/>
    <property type="match status" value="1"/>
</dbReference>
<evidence type="ECO:0000256" key="1">
    <source>
        <dbReference type="ARBA" id="ARBA00022801"/>
    </source>
</evidence>
<dbReference type="GO" id="GO:0016798">
    <property type="term" value="F:hydrolase activity, acting on glycosyl bonds"/>
    <property type="evidence" value="ECO:0007669"/>
    <property type="project" value="UniProtKB-KW"/>
</dbReference>
<gene>
    <name evidence="6" type="ORF">I6J05_06285</name>
</gene>
<keyword evidence="7" id="KW-1185">Reference proteome</keyword>
<dbReference type="GeneID" id="93726118"/>
<feature type="region of interest" description="Disordered" evidence="3">
    <location>
        <begin position="85"/>
        <end position="141"/>
    </location>
</feature>
<dbReference type="EMBL" id="CP068073">
    <property type="protein sequence ID" value="QQS83884.1"/>
    <property type="molecule type" value="Genomic_DNA"/>
</dbReference>
<reference evidence="6 7" key="1">
    <citation type="submission" date="2021-01" db="EMBL/GenBank/DDBJ databases">
        <title>FDA dAtabase for Regulatory Grade micrObial Sequences (FDA-ARGOS): Supporting development and validation of Infectious Disease Dx tests.</title>
        <authorList>
            <person name="Sproer C."/>
            <person name="Gronow S."/>
            <person name="Severitt S."/>
            <person name="Schroder I."/>
            <person name="Tallon L."/>
            <person name="Sadzewicz L."/>
            <person name="Zhao X."/>
            <person name="Boylan J."/>
            <person name="Ott S."/>
            <person name="Bowen H."/>
            <person name="Vavikolanu K."/>
            <person name="Mehta A."/>
            <person name="Aluvathingal J."/>
            <person name="Nadendla S."/>
            <person name="Lowell S."/>
            <person name="Myers T."/>
            <person name="Yan Y."/>
            <person name="Sichtig H."/>
        </authorList>
    </citation>
    <scope>NUCLEOTIDE SEQUENCE [LARGE SCALE GENOMIC DNA]</scope>
    <source>
        <strain evidence="6 7">FDAARGOS_1148</strain>
    </source>
</reference>
<evidence type="ECO:0000313" key="6">
    <source>
        <dbReference type="EMBL" id="QQS83884.1"/>
    </source>
</evidence>
<dbReference type="Proteomes" id="UP000595942">
    <property type="component" value="Chromosome"/>
</dbReference>
<keyword evidence="2" id="KW-0326">Glycosidase</keyword>
<evidence type="ECO:0000256" key="2">
    <source>
        <dbReference type="ARBA" id="ARBA00023295"/>
    </source>
</evidence>
<dbReference type="InterPro" id="IPR010618">
    <property type="entry name" value="RPF"/>
</dbReference>
<dbReference type="RefSeq" id="WP_047132358.1">
    <property type="nucleotide sequence ID" value="NZ_CP015114.1"/>
</dbReference>
<sequence length="224" mass="23297">MKKLLVVSSVATAAFLATGAASHNAHAAEVSQSEQQLAETALNNPSELNQHPVQAGAYNIDFVYNGNEFHFESDGSNWSWSYNATSASNSSVQPTQATTTQAAPAQQAAPVAQQQSAPAQQQTKSYNTQAQSYSAPAQASSGSSVNIPAHLQLIAQRESGGNIHAINPSSGAAGKYQFLQTTWDSVVDPQWRGVSPASAPESVQDAAAVKLYNGGAGAGHWVTA</sequence>
<evidence type="ECO:0000259" key="5">
    <source>
        <dbReference type="Pfam" id="PF06737"/>
    </source>
</evidence>
<feature type="chain" id="PRO_5044207786" evidence="4">
    <location>
        <begin position="28"/>
        <end position="224"/>
    </location>
</feature>
<dbReference type="SUPFAM" id="SSF53955">
    <property type="entry name" value="Lysozyme-like"/>
    <property type="match status" value="1"/>
</dbReference>
<dbReference type="Gene3D" id="1.10.530.10">
    <property type="match status" value="1"/>
</dbReference>
<dbReference type="CDD" id="cd13925">
    <property type="entry name" value="RPF"/>
    <property type="match status" value="1"/>
</dbReference>
<feature type="signal peptide" evidence="4">
    <location>
        <begin position="1"/>
        <end position="27"/>
    </location>
</feature>
<name>A0AB37HEH2_9STAP</name>
<keyword evidence="4" id="KW-0732">Signal</keyword>
<dbReference type="AlphaFoldDB" id="A0AB37HEH2"/>
<accession>A0AB37HEH2</accession>
<dbReference type="InterPro" id="IPR023346">
    <property type="entry name" value="Lysozyme-like_dom_sf"/>
</dbReference>
<protein>
    <submittedName>
        <fullName evidence="6">Transglycosylase family protein</fullName>
    </submittedName>
</protein>
<organism evidence="6 7">
    <name type="scientific">Staphylococcus condimenti</name>
    <dbReference type="NCBI Taxonomy" id="70255"/>
    <lineage>
        <taxon>Bacteria</taxon>
        <taxon>Bacillati</taxon>
        <taxon>Bacillota</taxon>
        <taxon>Bacilli</taxon>
        <taxon>Bacillales</taxon>
        <taxon>Staphylococcaceae</taxon>
        <taxon>Staphylococcus</taxon>
    </lineage>
</organism>